<keyword evidence="3 9" id="KW-0547">Nucleotide-binding</keyword>
<feature type="binding site" evidence="9">
    <location>
        <begin position="248"/>
        <end position="249"/>
    </location>
    <ligand>
        <name>ATP</name>
        <dbReference type="ChEBI" id="CHEBI:30616"/>
    </ligand>
</feature>
<dbReference type="PANTHER" id="PTHR10584:SF166">
    <property type="entry name" value="RIBOKINASE"/>
    <property type="match status" value="1"/>
</dbReference>
<dbReference type="InterPro" id="IPR002139">
    <property type="entry name" value="Ribo/fructo_kinase"/>
</dbReference>
<evidence type="ECO:0000256" key="8">
    <source>
        <dbReference type="ARBA" id="ARBA00023277"/>
    </source>
</evidence>
<dbReference type="AlphaFoldDB" id="B8D1Y9"/>
<feature type="binding site" evidence="9">
    <location>
        <position position="288"/>
    </location>
    <ligand>
        <name>K(+)</name>
        <dbReference type="ChEBI" id="CHEBI:29103"/>
    </ligand>
</feature>
<comment type="pathway">
    <text evidence="9">Carbohydrate metabolism; D-ribose degradation; D-ribose 5-phosphate from beta-D-ribopyranose: step 2/2.</text>
</comment>
<evidence type="ECO:0000256" key="9">
    <source>
        <dbReference type="HAMAP-Rule" id="MF_01987"/>
    </source>
</evidence>
<dbReference type="CDD" id="cd01174">
    <property type="entry name" value="ribokinase"/>
    <property type="match status" value="1"/>
</dbReference>
<dbReference type="GO" id="GO:0046872">
    <property type="term" value="F:metal ion binding"/>
    <property type="evidence" value="ECO:0007669"/>
    <property type="project" value="UniProtKB-KW"/>
</dbReference>
<keyword evidence="6 9" id="KW-0460">Magnesium</keyword>
<feature type="binding site" evidence="9">
    <location>
        <position position="245"/>
    </location>
    <ligand>
        <name>K(+)</name>
        <dbReference type="ChEBI" id="CHEBI:29103"/>
    </ligand>
</feature>
<dbReference type="GO" id="GO:0019303">
    <property type="term" value="P:D-ribose catabolic process"/>
    <property type="evidence" value="ECO:0007669"/>
    <property type="project" value="UniProtKB-UniRule"/>
</dbReference>
<feature type="binding site" evidence="9">
    <location>
        <position position="273"/>
    </location>
    <ligand>
        <name>ATP</name>
        <dbReference type="ChEBI" id="CHEBI:30616"/>
    </ligand>
</feature>
<dbReference type="Gene3D" id="3.40.1190.20">
    <property type="match status" value="1"/>
</dbReference>
<evidence type="ECO:0000256" key="5">
    <source>
        <dbReference type="ARBA" id="ARBA00022840"/>
    </source>
</evidence>
<dbReference type="UniPathway" id="UPA00916">
    <property type="reaction ID" value="UER00889"/>
</dbReference>
<dbReference type="GO" id="GO:0004747">
    <property type="term" value="F:ribokinase activity"/>
    <property type="evidence" value="ECO:0007669"/>
    <property type="project" value="UniProtKB-UniRule"/>
</dbReference>
<dbReference type="KEGG" id="hor:Hore_04580"/>
<comment type="caution">
    <text evidence="9">Lacks conserved residue(s) required for the propagation of feature annotation.</text>
</comment>
<evidence type="ECO:0000256" key="10">
    <source>
        <dbReference type="NCBIfam" id="TIGR02152"/>
    </source>
</evidence>
<sequence length="306" mass="33595">MTKEILVIGSLNMDLIVQTEKYPRKGETVPGENFKQVPGGKGANQALTAGKLGGQVRFIGSCGKDEYGTTLLNNLKNGGVIVDDILRVEKNTGIAMITIEKEGSNRIIYVKGANEYVTPDVVMKMEDRFKKASILLIQMEIPLESVIKAVELAKKYQMKVILDPSPVQGLPEKIFPLIDYILPNEIELDELVKNGCQIEEEKAKHLLKLGTNNVIVTKGKNGVSHYYEDKVATYESYHVKAVDTTAAGDAFAGSLAYGLSQGWSLEKTIKFSNLVAANSVTKLGAQSSLPTYQEVMKFAKHIKKNI</sequence>
<reference evidence="12 13" key="1">
    <citation type="journal article" date="2009" name="PLoS ONE">
        <title>Genome analysis of the anaerobic thermohalophilic bacterium Halothermothrix orenii.</title>
        <authorList>
            <person name="Mavromatis K."/>
            <person name="Ivanova N."/>
            <person name="Anderson I."/>
            <person name="Lykidis A."/>
            <person name="Hooper S.D."/>
            <person name="Sun H."/>
            <person name="Kunin V."/>
            <person name="Lapidus A."/>
            <person name="Hugenholtz P."/>
            <person name="Patel B."/>
            <person name="Kyrpides N.C."/>
        </authorList>
    </citation>
    <scope>NUCLEOTIDE SEQUENCE [LARGE SCALE GENOMIC DNA]</scope>
    <source>
        <strain evidence="13">H 168 / OCM 544 / DSM 9562</strain>
    </source>
</reference>
<accession>B8D1Y9</accession>
<feature type="binding site" evidence="9">
    <location>
        <position position="279"/>
    </location>
    <ligand>
        <name>K(+)</name>
        <dbReference type="ChEBI" id="CHEBI:29103"/>
    </ligand>
</feature>
<proteinExistence type="inferred from homology"/>
<comment type="subunit">
    <text evidence="9">Homodimer.</text>
</comment>
<comment type="function">
    <text evidence="9">Catalyzes the phosphorylation of ribose at O-5 in a reaction requiring ATP and magnesium. The resulting D-ribose-5-phosphate can then be used either for sythesis of nucleotides, histidine, and tryptophan, or as a component of the pentose phosphate pathway.</text>
</comment>
<keyword evidence="9" id="KW-0963">Cytoplasm</keyword>
<evidence type="ECO:0000259" key="11">
    <source>
        <dbReference type="Pfam" id="PF00294"/>
    </source>
</evidence>
<evidence type="ECO:0000256" key="4">
    <source>
        <dbReference type="ARBA" id="ARBA00022777"/>
    </source>
</evidence>
<dbReference type="OrthoDB" id="9813569at2"/>
<comment type="activity regulation">
    <text evidence="9">Activated by a monovalent cation that binds near, but not in, the active site. The most likely occupant of the site in vivo is potassium. Ion binding induces a conformational change that may alter substrate affinity.</text>
</comment>
<dbReference type="HOGENOM" id="CLU_027634_2_0_9"/>
<feature type="binding site" evidence="9">
    <location>
        <position position="184"/>
    </location>
    <ligand>
        <name>ATP</name>
        <dbReference type="ChEBI" id="CHEBI:30616"/>
    </ligand>
</feature>
<feature type="domain" description="Carbohydrate kinase PfkB" evidence="11">
    <location>
        <begin position="3"/>
        <end position="291"/>
    </location>
</feature>
<dbReference type="InterPro" id="IPR011877">
    <property type="entry name" value="Ribokinase"/>
</dbReference>
<dbReference type="SUPFAM" id="SSF53613">
    <property type="entry name" value="Ribokinase-like"/>
    <property type="match status" value="1"/>
</dbReference>
<keyword evidence="7 9" id="KW-0630">Potassium</keyword>
<gene>
    <name evidence="9" type="primary">rbsK</name>
    <name evidence="12" type="ordered locus">Hore_04580</name>
</gene>
<dbReference type="GO" id="GO:0005524">
    <property type="term" value="F:ATP binding"/>
    <property type="evidence" value="ECO:0007669"/>
    <property type="project" value="UniProtKB-UniRule"/>
</dbReference>
<evidence type="ECO:0000256" key="6">
    <source>
        <dbReference type="ARBA" id="ARBA00022842"/>
    </source>
</evidence>
<keyword evidence="13" id="KW-1185">Reference proteome</keyword>
<protein>
    <recommendedName>
        <fullName evidence="9 10">Ribokinase</fullName>
        <shortName evidence="9">RK</shortName>
        <ecNumber evidence="9 10">2.7.1.15</ecNumber>
    </recommendedName>
</protein>
<keyword evidence="4 9" id="KW-0418">Kinase</keyword>
<feature type="binding site" evidence="9">
    <location>
        <begin position="217"/>
        <end position="222"/>
    </location>
    <ligand>
        <name>ATP</name>
        <dbReference type="ChEBI" id="CHEBI:30616"/>
    </ligand>
</feature>
<comment type="subcellular location">
    <subcellularLocation>
        <location evidence="9">Cytoplasm</location>
    </subcellularLocation>
</comment>
<comment type="cofactor">
    <cofactor evidence="9">
        <name>Mg(2+)</name>
        <dbReference type="ChEBI" id="CHEBI:18420"/>
    </cofactor>
    <text evidence="9">Requires a divalent cation, most likely magnesium in vivo, as an electrophilic catalyst to aid phosphoryl group transfer. It is the chelate of the metal and the nucleotide that is the actual substrate.</text>
</comment>
<dbReference type="PRINTS" id="PR00990">
    <property type="entry name" value="RIBOKINASE"/>
</dbReference>
<organism evidence="12 13">
    <name type="scientific">Halothermothrix orenii (strain H 168 / OCM 544 / DSM 9562)</name>
    <dbReference type="NCBI Taxonomy" id="373903"/>
    <lineage>
        <taxon>Bacteria</taxon>
        <taxon>Bacillati</taxon>
        <taxon>Bacillota</taxon>
        <taxon>Clostridia</taxon>
        <taxon>Halanaerobiales</taxon>
        <taxon>Halothermotrichaceae</taxon>
        <taxon>Halothermothrix</taxon>
    </lineage>
</organism>
<comment type="catalytic activity">
    <reaction evidence="9">
        <text>D-ribose + ATP = D-ribose 5-phosphate + ADP + H(+)</text>
        <dbReference type="Rhea" id="RHEA:13697"/>
        <dbReference type="ChEBI" id="CHEBI:15378"/>
        <dbReference type="ChEBI" id="CHEBI:30616"/>
        <dbReference type="ChEBI" id="CHEBI:47013"/>
        <dbReference type="ChEBI" id="CHEBI:78346"/>
        <dbReference type="ChEBI" id="CHEBI:456216"/>
        <dbReference type="EC" id="2.7.1.15"/>
    </reaction>
</comment>
<dbReference type="STRING" id="373903.Hore_04580"/>
<evidence type="ECO:0000313" key="12">
    <source>
        <dbReference type="EMBL" id="ACL69216.1"/>
    </source>
</evidence>
<comment type="similarity">
    <text evidence="9">Belongs to the carbohydrate kinase PfkB family. Ribokinase subfamily.</text>
</comment>
<evidence type="ECO:0000256" key="3">
    <source>
        <dbReference type="ARBA" id="ARBA00022741"/>
    </source>
</evidence>
<dbReference type="GO" id="GO:0005829">
    <property type="term" value="C:cytosol"/>
    <property type="evidence" value="ECO:0007669"/>
    <property type="project" value="TreeGrafter"/>
</dbReference>
<feature type="active site" description="Proton acceptor" evidence="9">
    <location>
        <position position="249"/>
    </location>
</feature>
<dbReference type="Pfam" id="PF00294">
    <property type="entry name" value="PfkB"/>
    <property type="match status" value="1"/>
</dbReference>
<evidence type="ECO:0000313" key="13">
    <source>
        <dbReference type="Proteomes" id="UP000000719"/>
    </source>
</evidence>
<feature type="binding site" evidence="9">
    <location>
        <position position="140"/>
    </location>
    <ligand>
        <name>substrate</name>
    </ligand>
</feature>
<dbReference type="InterPro" id="IPR011611">
    <property type="entry name" value="PfkB_dom"/>
</dbReference>
<feature type="binding site" evidence="9">
    <location>
        <position position="249"/>
    </location>
    <ligand>
        <name>substrate</name>
    </ligand>
</feature>
<keyword evidence="5 9" id="KW-0067">ATP-binding</keyword>
<dbReference type="eggNOG" id="COG0524">
    <property type="taxonomic scope" value="Bacteria"/>
</dbReference>
<dbReference type="RefSeq" id="WP_012635404.1">
    <property type="nucleotide sequence ID" value="NC_011899.1"/>
</dbReference>
<keyword evidence="1 9" id="KW-0808">Transferase</keyword>
<dbReference type="PANTHER" id="PTHR10584">
    <property type="entry name" value="SUGAR KINASE"/>
    <property type="match status" value="1"/>
</dbReference>
<evidence type="ECO:0000256" key="2">
    <source>
        <dbReference type="ARBA" id="ARBA00022723"/>
    </source>
</evidence>
<dbReference type="NCBIfam" id="TIGR02152">
    <property type="entry name" value="D_ribokin_bact"/>
    <property type="match status" value="1"/>
</dbReference>
<feature type="binding site" evidence="9">
    <location>
        <position position="282"/>
    </location>
    <ligand>
        <name>K(+)</name>
        <dbReference type="ChEBI" id="CHEBI:29103"/>
    </ligand>
</feature>
<dbReference type="InterPro" id="IPR029056">
    <property type="entry name" value="Ribokinase-like"/>
</dbReference>
<feature type="binding site" evidence="9">
    <location>
        <begin position="12"/>
        <end position="14"/>
    </location>
    <ligand>
        <name>substrate</name>
    </ligand>
</feature>
<dbReference type="HAMAP" id="MF_01987">
    <property type="entry name" value="Ribokinase"/>
    <property type="match status" value="1"/>
</dbReference>
<evidence type="ECO:0000256" key="1">
    <source>
        <dbReference type="ARBA" id="ARBA00022679"/>
    </source>
</evidence>
<keyword evidence="2 9" id="KW-0479">Metal-binding</keyword>
<feature type="binding site" evidence="9">
    <location>
        <position position="243"/>
    </location>
    <ligand>
        <name>K(+)</name>
        <dbReference type="ChEBI" id="CHEBI:29103"/>
    </ligand>
</feature>
<keyword evidence="8 9" id="KW-0119">Carbohydrate metabolism</keyword>
<feature type="binding site" evidence="9">
    <location>
        <begin position="40"/>
        <end position="44"/>
    </location>
    <ligand>
        <name>substrate</name>
    </ligand>
</feature>
<feature type="binding site" evidence="9">
    <location>
        <position position="284"/>
    </location>
    <ligand>
        <name>K(+)</name>
        <dbReference type="ChEBI" id="CHEBI:29103"/>
    </ligand>
</feature>
<name>B8D1Y9_HALOH</name>
<dbReference type="EC" id="2.7.1.15" evidence="9 10"/>
<dbReference type="EMBL" id="CP001098">
    <property type="protein sequence ID" value="ACL69216.1"/>
    <property type="molecule type" value="Genomic_DNA"/>
</dbReference>
<dbReference type="Proteomes" id="UP000000719">
    <property type="component" value="Chromosome"/>
</dbReference>
<evidence type="ECO:0000256" key="7">
    <source>
        <dbReference type="ARBA" id="ARBA00022958"/>
    </source>
</evidence>